<proteinExistence type="predicted"/>
<name>A0A934VRN1_9BACT</name>
<comment type="caution">
    <text evidence="2">The sequence shown here is derived from an EMBL/GenBank/DDBJ whole genome shotgun (WGS) entry which is preliminary data.</text>
</comment>
<evidence type="ECO:0000313" key="3">
    <source>
        <dbReference type="Proteomes" id="UP000617628"/>
    </source>
</evidence>
<evidence type="ECO:0000256" key="1">
    <source>
        <dbReference type="SAM" id="Coils"/>
    </source>
</evidence>
<reference evidence="2" key="1">
    <citation type="submission" date="2021-01" db="EMBL/GenBank/DDBJ databases">
        <title>Modified the classification status of verrucomicrobia.</title>
        <authorList>
            <person name="Feng X."/>
        </authorList>
    </citation>
    <scope>NUCLEOTIDE SEQUENCE</scope>
    <source>
        <strain evidence="2">KCTC 13126</strain>
    </source>
</reference>
<evidence type="ECO:0000313" key="2">
    <source>
        <dbReference type="EMBL" id="MBK1877793.1"/>
    </source>
</evidence>
<dbReference type="AlphaFoldDB" id="A0A934VRN1"/>
<keyword evidence="1" id="KW-0175">Coiled coil</keyword>
<keyword evidence="3" id="KW-1185">Reference proteome</keyword>
<gene>
    <name evidence="2" type="ORF">JIN87_13020</name>
</gene>
<feature type="coiled-coil region" evidence="1">
    <location>
        <begin position="35"/>
        <end position="62"/>
    </location>
</feature>
<dbReference type="Proteomes" id="UP000617628">
    <property type="component" value="Unassembled WGS sequence"/>
</dbReference>
<protein>
    <submittedName>
        <fullName evidence="2">Uncharacterized protein</fullName>
    </submittedName>
</protein>
<dbReference type="RefSeq" id="WP_200356007.1">
    <property type="nucleotide sequence ID" value="NZ_JAENIL010000022.1"/>
</dbReference>
<organism evidence="2 3">
    <name type="scientific">Pelagicoccus mobilis</name>
    <dbReference type="NCBI Taxonomy" id="415221"/>
    <lineage>
        <taxon>Bacteria</taxon>
        <taxon>Pseudomonadati</taxon>
        <taxon>Verrucomicrobiota</taxon>
        <taxon>Opitutia</taxon>
        <taxon>Puniceicoccales</taxon>
        <taxon>Pelagicoccaceae</taxon>
        <taxon>Pelagicoccus</taxon>
    </lineage>
</organism>
<dbReference type="EMBL" id="JAENIL010000022">
    <property type="protein sequence ID" value="MBK1877793.1"/>
    <property type="molecule type" value="Genomic_DNA"/>
</dbReference>
<accession>A0A934VRN1</accession>
<sequence>MNPRLHQIVGMEQLVQLKQVEDRTQNSDNLLSIEVRDLGKQLTFLREENKQLKQLLAERTLELEAQKLVNQQNWASF</sequence>